<reference evidence="9" key="1">
    <citation type="journal article" date="2020" name="Cell">
        <title>Large-Scale Comparative Analyses of Tick Genomes Elucidate Their Genetic Diversity and Vector Capacities.</title>
        <authorList>
            <consortium name="Tick Genome and Microbiome Consortium (TIGMIC)"/>
            <person name="Jia N."/>
            <person name="Wang J."/>
            <person name="Shi W."/>
            <person name="Du L."/>
            <person name="Sun Y."/>
            <person name="Zhan W."/>
            <person name="Jiang J.F."/>
            <person name="Wang Q."/>
            <person name="Zhang B."/>
            <person name="Ji P."/>
            <person name="Bell-Sakyi L."/>
            <person name="Cui X.M."/>
            <person name="Yuan T.T."/>
            <person name="Jiang B.G."/>
            <person name="Yang W.F."/>
            <person name="Lam T.T."/>
            <person name="Chang Q.C."/>
            <person name="Ding S.J."/>
            <person name="Wang X.J."/>
            <person name="Zhu J.G."/>
            <person name="Ruan X.D."/>
            <person name="Zhao L."/>
            <person name="Wei J.T."/>
            <person name="Ye R.Z."/>
            <person name="Que T.C."/>
            <person name="Du C.H."/>
            <person name="Zhou Y.H."/>
            <person name="Cheng J.X."/>
            <person name="Dai P.F."/>
            <person name="Guo W.B."/>
            <person name="Han X.H."/>
            <person name="Huang E.J."/>
            <person name="Li L.F."/>
            <person name="Wei W."/>
            <person name="Gao Y.C."/>
            <person name="Liu J.Z."/>
            <person name="Shao H.Z."/>
            <person name="Wang X."/>
            <person name="Wang C.C."/>
            <person name="Yang T.C."/>
            <person name="Huo Q.B."/>
            <person name="Li W."/>
            <person name="Chen H.Y."/>
            <person name="Chen S.E."/>
            <person name="Zhou L.G."/>
            <person name="Ni X.B."/>
            <person name="Tian J.H."/>
            <person name="Sheng Y."/>
            <person name="Liu T."/>
            <person name="Pan Y.S."/>
            <person name="Xia L.Y."/>
            <person name="Li J."/>
            <person name="Zhao F."/>
            <person name="Cao W.C."/>
        </authorList>
    </citation>
    <scope>NUCLEOTIDE SEQUENCE</scope>
    <source>
        <strain evidence="9">Rsan-2018</strain>
    </source>
</reference>
<keyword evidence="3 7" id="KW-0863">Zinc-finger</keyword>
<keyword evidence="1" id="KW-0479">Metal-binding</keyword>
<organism evidence="9 10">
    <name type="scientific">Rhipicephalus sanguineus</name>
    <name type="common">Brown dog tick</name>
    <name type="synonym">Ixodes sanguineus</name>
    <dbReference type="NCBI Taxonomy" id="34632"/>
    <lineage>
        <taxon>Eukaryota</taxon>
        <taxon>Metazoa</taxon>
        <taxon>Ecdysozoa</taxon>
        <taxon>Arthropoda</taxon>
        <taxon>Chelicerata</taxon>
        <taxon>Arachnida</taxon>
        <taxon>Acari</taxon>
        <taxon>Parasitiformes</taxon>
        <taxon>Ixodida</taxon>
        <taxon>Ixodoidea</taxon>
        <taxon>Ixodidae</taxon>
        <taxon>Rhipicephalinae</taxon>
        <taxon>Rhipicephalus</taxon>
        <taxon>Rhipicephalus</taxon>
    </lineage>
</organism>
<name>A0A9D4T7V1_RHISA</name>
<dbReference type="VEuPathDB" id="VectorBase:RSAN_035028"/>
<keyword evidence="10" id="KW-1185">Reference proteome</keyword>
<dbReference type="SMART" id="SM00355">
    <property type="entry name" value="ZnF_C2H2"/>
    <property type="match status" value="3"/>
</dbReference>
<dbReference type="EMBL" id="JABSTV010001246">
    <property type="protein sequence ID" value="KAH7976764.1"/>
    <property type="molecule type" value="Genomic_DNA"/>
</dbReference>
<feature type="domain" description="C2H2-type" evidence="8">
    <location>
        <begin position="49"/>
        <end position="73"/>
    </location>
</feature>
<dbReference type="PANTHER" id="PTHR24388">
    <property type="entry name" value="ZINC FINGER PROTEIN"/>
    <property type="match status" value="1"/>
</dbReference>
<dbReference type="OrthoDB" id="3535323at2759"/>
<protein>
    <recommendedName>
        <fullName evidence="8">C2H2-type domain-containing protein</fullName>
    </recommendedName>
</protein>
<comment type="similarity">
    <text evidence="6">Belongs to the snail C2H2-type zinc-finger protein family.</text>
</comment>
<feature type="domain" description="C2H2-type" evidence="8">
    <location>
        <begin position="75"/>
        <end position="98"/>
    </location>
</feature>
<evidence type="ECO:0000256" key="5">
    <source>
        <dbReference type="ARBA" id="ARBA00023242"/>
    </source>
</evidence>
<reference evidence="9" key="2">
    <citation type="submission" date="2021-09" db="EMBL/GenBank/DDBJ databases">
        <authorList>
            <person name="Jia N."/>
            <person name="Wang J."/>
            <person name="Shi W."/>
            <person name="Du L."/>
            <person name="Sun Y."/>
            <person name="Zhan W."/>
            <person name="Jiang J."/>
            <person name="Wang Q."/>
            <person name="Zhang B."/>
            <person name="Ji P."/>
            <person name="Sakyi L.B."/>
            <person name="Cui X."/>
            <person name="Yuan T."/>
            <person name="Jiang B."/>
            <person name="Yang W."/>
            <person name="Lam T.T.-Y."/>
            <person name="Chang Q."/>
            <person name="Ding S."/>
            <person name="Wang X."/>
            <person name="Zhu J."/>
            <person name="Ruan X."/>
            <person name="Zhao L."/>
            <person name="Wei J."/>
            <person name="Que T."/>
            <person name="Du C."/>
            <person name="Cheng J."/>
            <person name="Dai P."/>
            <person name="Han X."/>
            <person name="Huang E."/>
            <person name="Gao Y."/>
            <person name="Liu J."/>
            <person name="Shao H."/>
            <person name="Ye R."/>
            <person name="Li L."/>
            <person name="Wei W."/>
            <person name="Wang X."/>
            <person name="Wang C."/>
            <person name="Huo Q."/>
            <person name="Li W."/>
            <person name="Guo W."/>
            <person name="Chen H."/>
            <person name="Chen S."/>
            <person name="Zhou L."/>
            <person name="Zhou L."/>
            <person name="Ni X."/>
            <person name="Tian J."/>
            <person name="Zhou Y."/>
            <person name="Sheng Y."/>
            <person name="Liu T."/>
            <person name="Pan Y."/>
            <person name="Xia L."/>
            <person name="Li J."/>
            <person name="Zhao F."/>
            <person name="Cao W."/>
        </authorList>
    </citation>
    <scope>NUCLEOTIDE SEQUENCE</scope>
    <source>
        <strain evidence="9">Rsan-2018</strain>
        <tissue evidence="9">Larvae</tissue>
    </source>
</reference>
<keyword evidence="5" id="KW-0539">Nucleus</keyword>
<evidence type="ECO:0000313" key="10">
    <source>
        <dbReference type="Proteomes" id="UP000821837"/>
    </source>
</evidence>
<dbReference type="SUPFAM" id="SSF57667">
    <property type="entry name" value="beta-beta-alpha zinc fingers"/>
    <property type="match status" value="1"/>
</dbReference>
<evidence type="ECO:0000256" key="4">
    <source>
        <dbReference type="ARBA" id="ARBA00022833"/>
    </source>
</evidence>
<dbReference type="Gene3D" id="3.30.160.60">
    <property type="entry name" value="Classic Zinc Finger"/>
    <property type="match status" value="1"/>
</dbReference>
<dbReference type="InterPro" id="IPR050527">
    <property type="entry name" value="Snail/Krueppel_Znf"/>
</dbReference>
<evidence type="ECO:0000256" key="2">
    <source>
        <dbReference type="ARBA" id="ARBA00022737"/>
    </source>
</evidence>
<keyword evidence="4" id="KW-0862">Zinc</keyword>
<keyword evidence="2" id="KW-0677">Repeat</keyword>
<proteinExistence type="inferred from homology"/>
<sequence length="133" mass="14887">MLCTKASPTLVKEEVDEEGIPQDGAGMPGKAGASGSCQGTRVVACCSKFVCKSCQATFEEREQFLSHMQKQHAAVECFLCGRRFGRQQDLVRHTRMKHDAADCYFCPLCPATFSLKRALLKHTRRHEDDAYKQ</sequence>
<dbReference type="PROSITE" id="PS50157">
    <property type="entry name" value="ZINC_FINGER_C2H2_2"/>
    <property type="match status" value="3"/>
</dbReference>
<dbReference type="AlphaFoldDB" id="A0A9D4T7V1"/>
<dbReference type="GO" id="GO:0008270">
    <property type="term" value="F:zinc ion binding"/>
    <property type="evidence" value="ECO:0007669"/>
    <property type="project" value="UniProtKB-KW"/>
</dbReference>
<dbReference type="PROSITE" id="PS00028">
    <property type="entry name" value="ZINC_FINGER_C2H2_1"/>
    <property type="match status" value="2"/>
</dbReference>
<feature type="domain" description="C2H2-type" evidence="8">
    <location>
        <begin position="104"/>
        <end position="131"/>
    </location>
</feature>
<dbReference type="Pfam" id="PF00096">
    <property type="entry name" value="zf-C2H2"/>
    <property type="match status" value="2"/>
</dbReference>
<comment type="caution">
    <text evidence="9">The sequence shown here is derived from an EMBL/GenBank/DDBJ whole genome shotgun (WGS) entry which is preliminary data.</text>
</comment>
<evidence type="ECO:0000313" key="9">
    <source>
        <dbReference type="EMBL" id="KAH7976764.1"/>
    </source>
</evidence>
<evidence type="ECO:0000256" key="1">
    <source>
        <dbReference type="ARBA" id="ARBA00022723"/>
    </source>
</evidence>
<dbReference type="InterPro" id="IPR013087">
    <property type="entry name" value="Znf_C2H2_type"/>
</dbReference>
<dbReference type="GO" id="GO:0000978">
    <property type="term" value="F:RNA polymerase II cis-regulatory region sequence-specific DNA binding"/>
    <property type="evidence" value="ECO:0007669"/>
    <property type="project" value="TreeGrafter"/>
</dbReference>
<dbReference type="PANTHER" id="PTHR24388:SF53">
    <property type="entry name" value="CHORION TRANSCRIPTION FACTOR CF2-RELATED"/>
    <property type="match status" value="1"/>
</dbReference>
<gene>
    <name evidence="9" type="ORF">HPB52_019108</name>
</gene>
<accession>A0A9D4T7V1</accession>
<evidence type="ECO:0000259" key="8">
    <source>
        <dbReference type="PROSITE" id="PS50157"/>
    </source>
</evidence>
<evidence type="ECO:0000256" key="6">
    <source>
        <dbReference type="ARBA" id="ARBA00037948"/>
    </source>
</evidence>
<dbReference type="GO" id="GO:0000981">
    <property type="term" value="F:DNA-binding transcription factor activity, RNA polymerase II-specific"/>
    <property type="evidence" value="ECO:0007669"/>
    <property type="project" value="TreeGrafter"/>
</dbReference>
<dbReference type="Proteomes" id="UP000821837">
    <property type="component" value="Chromosome 10"/>
</dbReference>
<evidence type="ECO:0000256" key="3">
    <source>
        <dbReference type="ARBA" id="ARBA00022771"/>
    </source>
</evidence>
<evidence type="ECO:0000256" key="7">
    <source>
        <dbReference type="PROSITE-ProRule" id="PRU00042"/>
    </source>
</evidence>
<dbReference type="InterPro" id="IPR036236">
    <property type="entry name" value="Znf_C2H2_sf"/>
</dbReference>